<dbReference type="SMART" id="SM00563">
    <property type="entry name" value="PlsC"/>
    <property type="match status" value="1"/>
</dbReference>
<proteinExistence type="predicted"/>
<keyword evidence="2" id="KW-0808">Transferase</keyword>
<comment type="caution">
    <text evidence="9">The sequence shown here is derived from an EMBL/GenBank/DDBJ whole genome shotgun (WGS) entry which is preliminary data.</text>
</comment>
<dbReference type="Pfam" id="PF01553">
    <property type="entry name" value="Acyltransferase"/>
    <property type="match status" value="1"/>
</dbReference>
<reference evidence="10" key="1">
    <citation type="journal article" date="2019" name="Int. J. Syst. Evol. Microbiol.">
        <title>The Global Catalogue of Microorganisms (GCM) 10K type strain sequencing project: providing services to taxonomists for standard genome sequencing and annotation.</title>
        <authorList>
            <consortium name="The Broad Institute Genomics Platform"/>
            <consortium name="The Broad Institute Genome Sequencing Center for Infectious Disease"/>
            <person name="Wu L."/>
            <person name="Ma J."/>
        </authorList>
    </citation>
    <scope>NUCLEOTIDE SEQUENCE [LARGE SCALE GENOMIC DNA]</scope>
    <source>
        <strain evidence="10">KCTC 42644</strain>
    </source>
</reference>
<gene>
    <name evidence="9" type="ORF">ACFOMD_07210</name>
</gene>
<evidence type="ECO:0000256" key="6">
    <source>
        <dbReference type="ARBA" id="ARBA00023136"/>
    </source>
</evidence>
<dbReference type="RefSeq" id="WP_380859049.1">
    <property type="nucleotide sequence ID" value="NZ_JBHRXV010000004.1"/>
</dbReference>
<protein>
    <submittedName>
        <fullName evidence="9">Lysophospholipid acyltransferase family protein</fullName>
    </submittedName>
</protein>
<keyword evidence="10" id="KW-1185">Reference proteome</keyword>
<dbReference type="SUPFAM" id="SSF69593">
    <property type="entry name" value="Glycerol-3-phosphate (1)-acyltransferase"/>
    <property type="match status" value="1"/>
</dbReference>
<dbReference type="InterPro" id="IPR002123">
    <property type="entry name" value="Plipid/glycerol_acylTrfase"/>
</dbReference>
<evidence type="ECO:0000313" key="9">
    <source>
        <dbReference type="EMBL" id="MFC3712351.1"/>
    </source>
</evidence>
<evidence type="ECO:0000256" key="3">
    <source>
        <dbReference type="ARBA" id="ARBA00022692"/>
    </source>
</evidence>
<dbReference type="CDD" id="cd07989">
    <property type="entry name" value="LPLAT_AGPAT-like"/>
    <property type="match status" value="1"/>
</dbReference>
<keyword evidence="6" id="KW-0472">Membrane</keyword>
<keyword evidence="3" id="KW-0812">Transmembrane</keyword>
<dbReference type="GO" id="GO:0016746">
    <property type="term" value="F:acyltransferase activity"/>
    <property type="evidence" value="ECO:0007669"/>
    <property type="project" value="UniProtKB-KW"/>
</dbReference>
<evidence type="ECO:0000256" key="7">
    <source>
        <dbReference type="ARBA" id="ARBA00023315"/>
    </source>
</evidence>
<sequence>MAKGALAIALGAAALVPAQLLLRNASPGLPPYLPRQFHKLLLAGLGVRVRLHGQAARKGGVLFVANHLSWADIPVLGSKLLGNFVAKAEVGQMGPVGWFAGLQQTIYVDRERKRTTGDQRNAVAERLAAGANVFLFPEGTTGDGVDILPFNSSLFAAVEGVEDALVQPVSLAYTRIRGMPITRRRLSEVVWLGDTGMGEHAADFLRLGQVTAEIACHPAVRPQDFPDRKALARHCQAQVAAGYASLMRGLDVPL</sequence>
<dbReference type="EMBL" id="JBHRXV010000004">
    <property type="protein sequence ID" value="MFC3712351.1"/>
    <property type="molecule type" value="Genomic_DNA"/>
</dbReference>
<evidence type="ECO:0000256" key="1">
    <source>
        <dbReference type="ARBA" id="ARBA00004370"/>
    </source>
</evidence>
<comment type="subcellular location">
    <subcellularLocation>
        <location evidence="1">Membrane</location>
    </subcellularLocation>
</comment>
<evidence type="ECO:0000256" key="5">
    <source>
        <dbReference type="ARBA" id="ARBA00023098"/>
    </source>
</evidence>
<dbReference type="Proteomes" id="UP001595615">
    <property type="component" value="Unassembled WGS sequence"/>
</dbReference>
<evidence type="ECO:0000259" key="8">
    <source>
        <dbReference type="SMART" id="SM00563"/>
    </source>
</evidence>
<keyword evidence="5" id="KW-0443">Lipid metabolism</keyword>
<evidence type="ECO:0000256" key="4">
    <source>
        <dbReference type="ARBA" id="ARBA00022989"/>
    </source>
</evidence>
<feature type="domain" description="Phospholipid/glycerol acyltransferase" evidence="8">
    <location>
        <begin position="61"/>
        <end position="174"/>
    </location>
</feature>
<evidence type="ECO:0000256" key="2">
    <source>
        <dbReference type="ARBA" id="ARBA00022679"/>
    </source>
</evidence>
<accession>A0ABV7X8D0</accession>
<name>A0ABV7X8D0_9SPHN</name>
<evidence type="ECO:0000313" key="10">
    <source>
        <dbReference type="Proteomes" id="UP001595615"/>
    </source>
</evidence>
<organism evidence="9 10">
    <name type="scientific">Sphingoaurantiacus capsulatus</name>
    <dbReference type="NCBI Taxonomy" id="1771310"/>
    <lineage>
        <taxon>Bacteria</taxon>
        <taxon>Pseudomonadati</taxon>
        <taxon>Pseudomonadota</taxon>
        <taxon>Alphaproteobacteria</taxon>
        <taxon>Sphingomonadales</taxon>
        <taxon>Sphingosinicellaceae</taxon>
        <taxon>Sphingoaurantiacus</taxon>
    </lineage>
</organism>
<keyword evidence="4" id="KW-1133">Transmembrane helix</keyword>
<keyword evidence="7 9" id="KW-0012">Acyltransferase</keyword>
<dbReference type="PANTHER" id="PTHR23063:SF52">
    <property type="entry name" value="LYSOPHOSPHATIDYLCHOLINE ACYLTRANSFERASE"/>
    <property type="match status" value="1"/>
</dbReference>
<dbReference type="PANTHER" id="PTHR23063">
    <property type="entry name" value="PHOSPHOLIPID ACYLTRANSFERASE"/>
    <property type="match status" value="1"/>
</dbReference>